<accession>A0A3A6U5C2</accession>
<dbReference type="Pfam" id="PF06945">
    <property type="entry name" value="DUF1289"/>
    <property type="match status" value="1"/>
</dbReference>
<reference evidence="1 2" key="1">
    <citation type="submission" date="2018-09" db="EMBL/GenBank/DDBJ databases">
        <title>Phylogeny of the Shewanellaceae, and recommendation for two new genera, Pseudoshewanella and Parashewanella.</title>
        <authorList>
            <person name="Wang G."/>
        </authorList>
    </citation>
    <scope>NUCLEOTIDE SEQUENCE [LARGE SCALE GENOMIC DNA]</scope>
    <source>
        <strain evidence="1 2">KCTC 22492</strain>
    </source>
</reference>
<dbReference type="InterPro" id="IPR010710">
    <property type="entry name" value="DUF1289"/>
</dbReference>
<proteinExistence type="predicted"/>
<dbReference type="RefSeq" id="WP_121851781.1">
    <property type="nucleotide sequence ID" value="NZ_CP037952.1"/>
</dbReference>
<organism evidence="1 2">
    <name type="scientific">Parashewanella spongiae</name>
    <dbReference type="NCBI Taxonomy" id="342950"/>
    <lineage>
        <taxon>Bacteria</taxon>
        <taxon>Pseudomonadati</taxon>
        <taxon>Pseudomonadota</taxon>
        <taxon>Gammaproteobacteria</taxon>
        <taxon>Alteromonadales</taxon>
        <taxon>Shewanellaceae</taxon>
        <taxon>Parashewanella</taxon>
    </lineage>
</organism>
<comment type="caution">
    <text evidence="1">The sequence shown here is derived from an EMBL/GenBank/DDBJ whole genome shotgun (WGS) entry which is preliminary data.</text>
</comment>
<protein>
    <submittedName>
        <fullName evidence="1">DUF1289 domain-containing protein</fullName>
    </submittedName>
</protein>
<dbReference type="AlphaFoldDB" id="A0A3A6U5C2"/>
<dbReference type="EMBL" id="QYYH01000003">
    <property type="protein sequence ID" value="RJY19411.1"/>
    <property type="molecule type" value="Genomic_DNA"/>
</dbReference>
<dbReference type="Proteomes" id="UP000273022">
    <property type="component" value="Unassembled WGS sequence"/>
</dbReference>
<keyword evidence="2" id="KW-1185">Reference proteome</keyword>
<dbReference type="PANTHER" id="PTHR35175">
    <property type="entry name" value="DUF1289 DOMAIN-CONTAINING PROTEIN"/>
    <property type="match status" value="1"/>
</dbReference>
<evidence type="ECO:0000313" key="2">
    <source>
        <dbReference type="Proteomes" id="UP000273022"/>
    </source>
</evidence>
<name>A0A3A6U5C2_9GAMM</name>
<dbReference type="PANTHER" id="PTHR35175:SF2">
    <property type="entry name" value="DUF1289 DOMAIN-CONTAINING PROTEIN"/>
    <property type="match status" value="1"/>
</dbReference>
<evidence type="ECO:0000313" key="1">
    <source>
        <dbReference type="EMBL" id="RJY19411.1"/>
    </source>
</evidence>
<gene>
    <name evidence="1" type="ORF">D5R81_00910</name>
</gene>
<dbReference type="OrthoDB" id="9811423at2"/>
<sequence length="74" mass="8673">MNSPCVARCGLNNDDYCMGCYRHVEEIVAWSNLDDSQKRDIVAKLDERRQQFVGQDNNQILSRDKWLEAQLKLK</sequence>